<reference evidence="7" key="1">
    <citation type="submission" date="2016-11" db="EMBL/GenBank/DDBJ databases">
        <authorList>
            <person name="Varghese N."/>
            <person name="Submissions S."/>
        </authorList>
    </citation>
    <scope>NUCLEOTIDE SEQUENCE [LARGE SCALE GENOMIC DNA]</scope>
    <source>
        <strain evidence="7">DSM 9756</strain>
    </source>
</reference>
<dbReference type="OrthoDB" id="5240734at2"/>
<dbReference type="Proteomes" id="UP000184076">
    <property type="component" value="Unassembled WGS sequence"/>
</dbReference>
<feature type="transmembrane region" description="Helical" evidence="5">
    <location>
        <begin position="418"/>
        <end position="438"/>
    </location>
</feature>
<dbReference type="InterPro" id="IPR002797">
    <property type="entry name" value="Polysacc_synth"/>
</dbReference>
<gene>
    <name evidence="6" type="ORF">SAMN02745206_02264</name>
</gene>
<feature type="transmembrane region" description="Helical" evidence="5">
    <location>
        <begin position="113"/>
        <end position="133"/>
    </location>
</feature>
<name>A0A1M5CTG9_9BACT</name>
<dbReference type="STRING" id="1121391.SAMN02745206_02264"/>
<keyword evidence="4 5" id="KW-0472">Membrane</keyword>
<organism evidence="6 7">
    <name type="scientific">Desulfacinum infernum DSM 9756</name>
    <dbReference type="NCBI Taxonomy" id="1121391"/>
    <lineage>
        <taxon>Bacteria</taxon>
        <taxon>Pseudomonadati</taxon>
        <taxon>Thermodesulfobacteriota</taxon>
        <taxon>Syntrophobacteria</taxon>
        <taxon>Syntrophobacterales</taxon>
        <taxon>Syntrophobacteraceae</taxon>
        <taxon>Desulfacinum</taxon>
    </lineage>
</organism>
<proteinExistence type="predicted"/>
<evidence type="ECO:0000313" key="7">
    <source>
        <dbReference type="Proteomes" id="UP000184076"/>
    </source>
</evidence>
<keyword evidence="2 5" id="KW-0812">Transmembrane</keyword>
<feature type="transmembrane region" description="Helical" evidence="5">
    <location>
        <begin position="139"/>
        <end position="163"/>
    </location>
</feature>
<dbReference type="InterPro" id="IPR052556">
    <property type="entry name" value="PolySynth_Transporter"/>
</dbReference>
<dbReference type="AlphaFoldDB" id="A0A1M5CTG9"/>
<accession>A0A1M5CTG9</accession>
<dbReference type="PANTHER" id="PTHR43424">
    <property type="entry name" value="LOCUS PUTATIVE PROTEIN 1-RELATED"/>
    <property type="match status" value="1"/>
</dbReference>
<keyword evidence="3 5" id="KW-1133">Transmembrane helix</keyword>
<evidence type="ECO:0000313" key="6">
    <source>
        <dbReference type="EMBL" id="SHF57642.1"/>
    </source>
</evidence>
<comment type="subcellular location">
    <subcellularLocation>
        <location evidence="1">Membrane</location>
        <topology evidence="1">Multi-pass membrane protein</topology>
    </subcellularLocation>
</comment>
<keyword evidence="7" id="KW-1185">Reference proteome</keyword>
<evidence type="ECO:0000256" key="3">
    <source>
        <dbReference type="ARBA" id="ARBA00022989"/>
    </source>
</evidence>
<evidence type="ECO:0000256" key="2">
    <source>
        <dbReference type="ARBA" id="ARBA00022692"/>
    </source>
</evidence>
<dbReference type="PANTHER" id="PTHR43424:SF1">
    <property type="entry name" value="LOCUS PUTATIVE PROTEIN 1-RELATED"/>
    <property type="match status" value="1"/>
</dbReference>
<dbReference type="EMBL" id="FQVB01000021">
    <property type="protein sequence ID" value="SHF57642.1"/>
    <property type="molecule type" value="Genomic_DNA"/>
</dbReference>
<evidence type="ECO:0000256" key="4">
    <source>
        <dbReference type="ARBA" id="ARBA00023136"/>
    </source>
</evidence>
<feature type="transmembrane region" description="Helical" evidence="5">
    <location>
        <begin position="175"/>
        <end position="197"/>
    </location>
</feature>
<feature type="transmembrane region" description="Helical" evidence="5">
    <location>
        <begin position="38"/>
        <end position="58"/>
    </location>
</feature>
<sequence>MEGGNSSRFSLASLAIHIRLAISLMLDYRPGRLFKGTLAMTAGMTARIFGQAVVFLLVARTLGVGAYGAYAAVLALAMTIGNFNGLGVSVVMLKDTARDATVFQECWGRALAAWLLTSPILLVLYGALAVSVLPERIEGSVVLFVGLAEIVVAPFVLLTLRAFQGHGCIGRAARLAFAPIMPRLLAAGMLLLSAFYISKPSRLVLWAILYLLAAVASAIYSLRLTCRDLKIGLEPKWDGLMHNISEGWAFSLGGASDKLYADLDKIMLSKMSTLETAGAYAGAYRVIDMVHVPVFAFFSAVAPRFFDFGKEGMRSVFIYALKVMPVPMLYVLVSCVVLFASASLLPVFLGPDFSAAVDVIRWLVWLPLLSVPRRFGQMTLSSSGWQRRSLAVLVFGAVLNLMANLWAIPLWGWRGAVAATYIAEMAMGVLVWVMFIFSDGTIRHPANKA</sequence>
<feature type="transmembrane region" description="Helical" evidence="5">
    <location>
        <begin position="70"/>
        <end position="93"/>
    </location>
</feature>
<feature type="transmembrane region" description="Helical" evidence="5">
    <location>
        <begin position="203"/>
        <end position="222"/>
    </location>
</feature>
<feature type="transmembrane region" description="Helical" evidence="5">
    <location>
        <begin position="390"/>
        <end position="412"/>
    </location>
</feature>
<evidence type="ECO:0000256" key="5">
    <source>
        <dbReference type="SAM" id="Phobius"/>
    </source>
</evidence>
<dbReference type="RefSeq" id="WP_073039524.1">
    <property type="nucleotide sequence ID" value="NZ_FQVB01000021.1"/>
</dbReference>
<feature type="transmembrane region" description="Helical" evidence="5">
    <location>
        <begin position="316"/>
        <end position="342"/>
    </location>
</feature>
<dbReference type="Pfam" id="PF01943">
    <property type="entry name" value="Polysacc_synt"/>
    <property type="match status" value="1"/>
</dbReference>
<dbReference type="GO" id="GO:0016020">
    <property type="term" value="C:membrane"/>
    <property type="evidence" value="ECO:0007669"/>
    <property type="project" value="UniProtKB-SubCell"/>
</dbReference>
<evidence type="ECO:0000256" key="1">
    <source>
        <dbReference type="ARBA" id="ARBA00004141"/>
    </source>
</evidence>
<protein>
    <submittedName>
        <fullName evidence="6">Membrane protein involved in the export of O-antigen and teichoic acid</fullName>
    </submittedName>
</protein>